<proteinExistence type="predicted"/>
<protein>
    <recommendedName>
        <fullName evidence="4">Ecdysteroid UDP-glucosyltransferase</fullName>
    </recommendedName>
</protein>
<name>A0AAW1V161_9CUCU</name>
<feature type="signal peptide" evidence="1">
    <location>
        <begin position="1"/>
        <end position="23"/>
    </location>
</feature>
<keyword evidence="3" id="KW-1185">Reference proteome</keyword>
<dbReference type="EMBL" id="JARQZJ010000098">
    <property type="protein sequence ID" value="KAK9886007.1"/>
    <property type="molecule type" value="Genomic_DNA"/>
</dbReference>
<dbReference type="AlphaFoldDB" id="A0AAW1V161"/>
<reference evidence="2 3" key="1">
    <citation type="submission" date="2023-03" db="EMBL/GenBank/DDBJ databases">
        <title>Genome insight into feeding habits of ladybird beetles.</title>
        <authorList>
            <person name="Li H.-S."/>
            <person name="Huang Y.-H."/>
            <person name="Pang H."/>
        </authorList>
    </citation>
    <scope>NUCLEOTIDE SEQUENCE [LARGE SCALE GENOMIC DNA]</scope>
    <source>
        <strain evidence="2">SYSU_2023b</strain>
        <tissue evidence="2">Whole body</tissue>
    </source>
</reference>
<sequence>MTQFGRFFVNILIAFCLCKSTFSARIFASVSTAAYSHQVAFRPIWKELANRGHEIVLMTTDPMEETKNIRQIDMSFSYTIMKERNFSSIVTNDLQNGSLNSAKLLSDIFFDYIFKQIEHPEVQQIINNKSEHFDLLMLELMFPIHLGLLEKLKLQL</sequence>
<feature type="chain" id="PRO_5043374024" description="Ecdysteroid UDP-glucosyltransferase" evidence="1">
    <location>
        <begin position="24"/>
        <end position="156"/>
    </location>
</feature>
<organism evidence="2 3">
    <name type="scientific">Henosepilachna vigintioctopunctata</name>
    <dbReference type="NCBI Taxonomy" id="420089"/>
    <lineage>
        <taxon>Eukaryota</taxon>
        <taxon>Metazoa</taxon>
        <taxon>Ecdysozoa</taxon>
        <taxon>Arthropoda</taxon>
        <taxon>Hexapoda</taxon>
        <taxon>Insecta</taxon>
        <taxon>Pterygota</taxon>
        <taxon>Neoptera</taxon>
        <taxon>Endopterygota</taxon>
        <taxon>Coleoptera</taxon>
        <taxon>Polyphaga</taxon>
        <taxon>Cucujiformia</taxon>
        <taxon>Coccinelloidea</taxon>
        <taxon>Coccinellidae</taxon>
        <taxon>Epilachninae</taxon>
        <taxon>Epilachnini</taxon>
        <taxon>Henosepilachna</taxon>
    </lineage>
</organism>
<gene>
    <name evidence="2" type="ORF">WA026_014793</name>
</gene>
<comment type="caution">
    <text evidence="2">The sequence shown here is derived from an EMBL/GenBank/DDBJ whole genome shotgun (WGS) entry which is preliminary data.</text>
</comment>
<evidence type="ECO:0000256" key="1">
    <source>
        <dbReference type="SAM" id="SignalP"/>
    </source>
</evidence>
<dbReference type="SUPFAM" id="SSF53756">
    <property type="entry name" value="UDP-Glycosyltransferase/glycogen phosphorylase"/>
    <property type="match status" value="1"/>
</dbReference>
<accession>A0AAW1V161</accession>
<dbReference type="Proteomes" id="UP001431783">
    <property type="component" value="Unassembled WGS sequence"/>
</dbReference>
<evidence type="ECO:0000313" key="3">
    <source>
        <dbReference type="Proteomes" id="UP001431783"/>
    </source>
</evidence>
<keyword evidence="1" id="KW-0732">Signal</keyword>
<evidence type="ECO:0008006" key="4">
    <source>
        <dbReference type="Google" id="ProtNLM"/>
    </source>
</evidence>
<evidence type="ECO:0000313" key="2">
    <source>
        <dbReference type="EMBL" id="KAK9886007.1"/>
    </source>
</evidence>